<dbReference type="PANTHER" id="PTHR35458">
    <property type="entry name" value="SLR0755 PROTEIN"/>
    <property type="match status" value="1"/>
</dbReference>
<name>A0A382XKW5_9ZZZZ</name>
<proteinExistence type="predicted"/>
<feature type="domain" description="NYN" evidence="1">
    <location>
        <begin position="10"/>
        <end position="127"/>
    </location>
</feature>
<gene>
    <name evidence="2" type="ORF">METZ01_LOCUS424313</name>
</gene>
<dbReference type="InterPro" id="IPR021139">
    <property type="entry name" value="NYN"/>
</dbReference>
<protein>
    <recommendedName>
        <fullName evidence="1">NYN domain-containing protein</fullName>
    </recommendedName>
</protein>
<accession>A0A382XKW5</accession>
<sequence length="161" mass="18953">MTNDRQLYRTYYYNAERDADINPKAYAAHRTFLSTLNNKPKYVVRLGNSKQRGDTTVEKGVDIMLATDMLKYAWDDLYDIGIVVSGDGDYTYAIKAIKELGKYVEVVAFSSNLSKQLADESDYLIQLSPKYFSNLWINRKRRPYNDNRKNSRYRKNYRKKQ</sequence>
<dbReference type="Pfam" id="PF01936">
    <property type="entry name" value="NYN"/>
    <property type="match status" value="1"/>
</dbReference>
<dbReference type="AlphaFoldDB" id="A0A382XKW5"/>
<reference evidence="2" key="1">
    <citation type="submission" date="2018-05" db="EMBL/GenBank/DDBJ databases">
        <authorList>
            <person name="Lanie J.A."/>
            <person name="Ng W.-L."/>
            <person name="Kazmierczak K.M."/>
            <person name="Andrzejewski T.M."/>
            <person name="Davidsen T.M."/>
            <person name="Wayne K.J."/>
            <person name="Tettelin H."/>
            <person name="Glass J.I."/>
            <person name="Rusch D."/>
            <person name="Podicherti R."/>
            <person name="Tsui H.-C.T."/>
            <person name="Winkler M.E."/>
        </authorList>
    </citation>
    <scope>NUCLEOTIDE SEQUENCE</scope>
</reference>
<evidence type="ECO:0000259" key="1">
    <source>
        <dbReference type="Pfam" id="PF01936"/>
    </source>
</evidence>
<dbReference type="GO" id="GO:0004540">
    <property type="term" value="F:RNA nuclease activity"/>
    <property type="evidence" value="ECO:0007669"/>
    <property type="project" value="InterPro"/>
</dbReference>
<evidence type="ECO:0000313" key="2">
    <source>
        <dbReference type="EMBL" id="SVD71459.1"/>
    </source>
</evidence>
<dbReference type="InterPro" id="IPR047140">
    <property type="entry name" value="LabA"/>
</dbReference>
<dbReference type="EMBL" id="UINC01168431">
    <property type="protein sequence ID" value="SVD71459.1"/>
    <property type="molecule type" value="Genomic_DNA"/>
</dbReference>
<dbReference type="Gene3D" id="3.40.50.1010">
    <property type="entry name" value="5'-nuclease"/>
    <property type="match status" value="1"/>
</dbReference>
<dbReference type="PANTHER" id="PTHR35458:SF8">
    <property type="entry name" value="SLR0650 PROTEIN"/>
    <property type="match status" value="1"/>
</dbReference>
<organism evidence="2">
    <name type="scientific">marine metagenome</name>
    <dbReference type="NCBI Taxonomy" id="408172"/>
    <lineage>
        <taxon>unclassified sequences</taxon>
        <taxon>metagenomes</taxon>
        <taxon>ecological metagenomes</taxon>
    </lineage>
</organism>